<dbReference type="InterPro" id="IPR050180">
    <property type="entry name" value="RNR_Ribonuclease"/>
</dbReference>
<keyword evidence="9" id="KW-0694">RNA-binding</keyword>
<evidence type="ECO:0000256" key="10">
    <source>
        <dbReference type="RuleBase" id="RU003901"/>
    </source>
</evidence>
<evidence type="ECO:0000256" key="8">
    <source>
        <dbReference type="ARBA" id="ARBA00022842"/>
    </source>
</evidence>
<evidence type="ECO:0000256" key="11">
    <source>
        <dbReference type="SAM" id="MobiDB-lite"/>
    </source>
</evidence>
<reference evidence="13" key="1">
    <citation type="submission" date="2016-07" db="EMBL/GenBank/DDBJ databases">
        <authorList>
            <person name="Bretaudeau A."/>
        </authorList>
    </citation>
    <scope>NUCLEOTIDE SEQUENCE</scope>
    <source>
        <strain evidence="13">Rice</strain>
        <tissue evidence="13">Whole body</tissue>
    </source>
</reference>
<evidence type="ECO:0000256" key="1">
    <source>
        <dbReference type="ARBA" id="ARBA00004496"/>
    </source>
</evidence>
<dbReference type="PANTHER" id="PTHR23355">
    <property type="entry name" value="RIBONUCLEASE"/>
    <property type="match status" value="1"/>
</dbReference>
<feature type="region of interest" description="Disordered" evidence="11">
    <location>
        <begin position="89"/>
        <end position="117"/>
    </location>
</feature>
<feature type="compositionally biased region" description="Polar residues" evidence="11">
    <location>
        <begin position="19"/>
        <end position="38"/>
    </location>
</feature>
<keyword evidence="3" id="KW-0963">Cytoplasm</keyword>
<dbReference type="SMART" id="SM00955">
    <property type="entry name" value="RNB"/>
    <property type="match status" value="1"/>
</dbReference>
<dbReference type="Pfam" id="PF17849">
    <property type="entry name" value="OB_Dis3"/>
    <property type="match status" value="1"/>
</dbReference>
<dbReference type="Pfam" id="PF18891">
    <property type="entry name" value="FANCL_d3"/>
    <property type="match status" value="1"/>
</dbReference>
<dbReference type="SUPFAM" id="SSF50249">
    <property type="entry name" value="Nucleic acid-binding proteins"/>
    <property type="match status" value="2"/>
</dbReference>
<dbReference type="Gene3D" id="3.10.110.20">
    <property type="entry name" value="RWD domain-like"/>
    <property type="match status" value="1"/>
</dbReference>
<dbReference type="InterPro" id="IPR041505">
    <property type="entry name" value="Dis3_CSD2"/>
</dbReference>
<dbReference type="GO" id="GO:0010587">
    <property type="term" value="P:miRNA catabolic process"/>
    <property type="evidence" value="ECO:0007669"/>
    <property type="project" value="TreeGrafter"/>
</dbReference>
<evidence type="ECO:0000256" key="4">
    <source>
        <dbReference type="ARBA" id="ARBA00022722"/>
    </source>
</evidence>
<keyword evidence="4" id="KW-0540">Nuclease</keyword>
<dbReference type="InterPro" id="IPR033771">
    <property type="entry name" value="Rrp44_CSD1"/>
</dbReference>
<evidence type="ECO:0000259" key="12">
    <source>
        <dbReference type="SMART" id="SM00955"/>
    </source>
</evidence>
<sequence>MSHLCDCISERNFDVNRPSGAQLSTSQPFRSKSSLNNRIQEHQSHCNSKKSQKIRHKQSQGEAGVSSQTFTNSSISDISTQCQNININSENDEVDQGDNPTLSKKKNSKKKEKRKNLKIVSREAETMNMPHTSDFQVGSSGQSDVASLKDFFAHQISPLYASTNSRYLENLRHHPQFQVSQSMQAANQYLSNTLHAASVPNTPVFHSIVNPTSLSIPNSPIPAVETMTRKCYQNFLQHPLLSKSFNVRNKGEHFQMMVPGEIAGTSNSNSQNKKQNKKKDPVDNKFEPYITAEKMEAGLKENIYIEGVLRINPKQFQHAYVSSSGDRSEQDILIDGIKNRNRALEGDVVVIEFIESDTGDNAEESNNKQKKGKVVYIKEIVHNRNCIGSLKLMPDKNRQKALFIPRDLRIPRLNIPCTSWPDHFYAEAKTYENTLFLAKIIEWIDTRFAIGKIVCNIGQSGDMVTETKAILAQTDLDVTPFGPEYRHLYPRLDYEIPDEEIALREDCRKLCVFSIDPFNCRDIDDAVSCRQLANGNYEVGVHIADVAHFLTEDTPLDDKVADKATTIYLVERAYHMLPDELCMLCSLFPGVDKLAFSVFWEITEDAKVISHRFSKTVINSCCQLAYEHAQSVLDDKEDSKTSFPETYNNFAYEDISKAIKIIASIARKFRRGRFDNGALRIDQPKVSFHLDPVSGLPDSYWINESRESHQLIEEFMLLANMTVAARIKEDHPSLAFLRCHPKPSSYMLKQLAKSLQLMGIELNINSAGELHRSLLEHTGPDCTDKGKEMVLNMLCAKPMTRAKYFCAYGCHDDDFHHYALNVPLYTHFTSPIRRYADIMVHRLLAASLNYRETPKWHVDKVRMIAAQCNKQKYNAKKASELSTEMYTLKYIERNSPVVTDAAVVEVREKYIDVIIIAMGLNRRIFFNNDFPGKYQCIKNDCAKLSKMEITWNAVNDSPPVKQVIQVFSILQVELYRGDEMVKVETKLVRPLPELLICMLFNLNIFISVIPTCISKLIRILERMELMAQNMVYVGDNKDLFELSGSLRDLLRINTKLAQSVKSELIDIEILDEIKNITSCENTAIYFGKTLRDIKIVIEDDELRKHEIYLEYKAPRKLIITDLKLPSSIKLSREYSCIKDILDAIKQNVYDLARYFYELENIDQFCSVMEPINGSFKDDYRRIYLDDRTWLHVEVTPEGVATNIHLIGQSVHWHNKLQSGLLNWDHDKSIVDNIMIIFDLFQFPQPAFKQGAPLGMDTGDATENSIVCGICLCTELPDCPGVPQPLCQNISCGVSYHRACLYQWLVACSGSRPPAFGVANGSCPTCLQSISCSEKDN</sequence>
<evidence type="ECO:0000256" key="6">
    <source>
        <dbReference type="ARBA" id="ARBA00022801"/>
    </source>
</evidence>
<dbReference type="Pfam" id="PF17216">
    <property type="entry name" value="Rrp44_CSD1"/>
    <property type="match status" value="1"/>
</dbReference>
<dbReference type="Gene3D" id="2.40.50.140">
    <property type="entry name" value="Nucleic acid-binding proteins"/>
    <property type="match status" value="1"/>
</dbReference>
<evidence type="ECO:0000313" key="13">
    <source>
        <dbReference type="EMBL" id="SOQ48824.1"/>
    </source>
</evidence>
<dbReference type="InterPro" id="IPR013083">
    <property type="entry name" value="Znf_RING/FYVE/PHD"/>
</dbReference>
<comment type="similarity">
    <text evidence="2 10">Belongs to the RNR ribonuclease family.</text>
</comment>
<feature type="domain" description="RNB" evidence="12">
    <location>
        <begin position="504"/>
        <end position="850"/>
    </location>
</feature>
<feature type="compositionally biased region" description="Basic residues" evidence="11">
    <location>
        <begin position="47"/>
        <end position="58"/>
    </location>
</feature>
<feature type="region of interest" description="Disordered" evidence="11">
    <location>
        <begin position="261"/>
        <end position="283"/>
    </location>
</feature>
<dbReference type="Pfam" id="PF00773">
    <property type="entry name" value="RNB"/>
    <property type="match status" value="1"/>
</dbReference>
<dbReference type="InterPro" id="IPR022966">
    <property type="entry name" value="RNase_II/R_CS"/>
</dbReference>
<dbReference type="GO" id="GO:0008266">
    <property type="term" value="F:poly(U) RNA binding"/>
    <property type="evidence" value="ECO:0007669"/>
    <property type="project" value="UniProtKB-ARBA"/>
</dbReference>
<feature type="region of interest" description="Disordered" evidence="11">
    <location>
        <begin position="16"/>
        <end position="70"/>
    </location>
</feature>
<dbReference type="GO" id="GO:0000932">
    <property type="term" value="C:P-body"/>
    <property type="evidence" value="ECO:0007669"/>
    <property type="project" value="TreeGrafter"/>
</dbReference>
<dbReference type="SMART" id="SM01197">
    <property type="entry name" value="FANCL_C"/>
    <property type="match status" value="1"/>
</dbReference>
<evidence type="ECO:0000256" key="9">
    <source>
        <dbReference type="ARBA" id="ARBA00022884"/>
    </source>
</evidence>
<gene>
    <name evidence="13" type="ORF">SFRICE_006891</name>
</gene>
<accession>A0A2H1W8L0</accession>
<dbReference type="InterPro" id="IPR026850">
    <property type="entry name" value="FANCL_C"/>
</dbReference>
<dbReference type="InterPro" id="IPR041093">
    <property type="entry name" value="Dis3l2-like_C"/>
</dbReference>
<comment type="subcellular location">
    <subcellularLocation>
        <location evidence="1">Cytoplasm</location>
    </subcellularLocation>
</comment>
<dbReference type="PROSITE" id="PS01175">
    <property type="entry name" value="RIBONUCLEASE_II"/>
    <property type="match status" value="1"/>
</dbReference>
<dbReference type="CDD" id="cd23832">
    <property type="entry name" value="DRWD-C_FANCL"/>
    <property type="match status" value="1"/>
</dbReference>
<organism evidence="13">
    <name type="scientific">Spodoptera frugiperda</name>
    <name type="common">Fall armyworm</name>
    <dbReference type="NCBI Taxonomy" id="7108"/>
    <lineage>
        <taxon>Eukaryota</taxon>
        <taxon>Metazoa</taxon>
        <taxon>Ecdysozoa</taxon>
        <taxon>Arthropoda</taxon>
        <taxon>Hexapoda</taxon>
        <taxon>Insecta</taxon>
        <taxon>Pterygota</taxon>
        <taxon>Neoptera</taxon>
        <taxon>Endopterygota</taxon>
        <taxon>Lepidoptera</taxon>
        <taxon>Glossata</taxon>
        <taxon>Ditrysia</taxon>
        <taxon>Noctuoidea</taxon>
        <taxon>Noctuidae</taxon>
        <taxon>Amphipyrinae</taxon>
        <taxon>Spodoptera</taxon>
    </lineage>
</organism>
<dbReference type="InterPro" id="IPR044037">
    <property type="entry name" value="FANCL_d3"/>
</dbReference>
<proteinExistence type="inferred from homology"/>
<dbReference type="InterPro" id="IPR001900">
    <property type="entry name" value="RNase_II/R"/>
</dbReference>
<feature type="compositionally biased region" description="Basic residues" evidence="11">
    <location>
        <begin position="103"/>
        <end position="117"/>
    </location>
</feature>
<dbReference type="GO" id="GO:0000175">
    <property type="term" value="F:3'-5'-RNA exonuclease activity"/>
    <property type="evidence" value="ECO:0007669"/>
    <property type="project" value="TreeGrafter"/>
</dbReference>
<dbReference type="Gene3D" id="2.40.50.700">
    <property type="match status" value="1"/>
</dbReference>
<dbReference type="Gene3D" id="3.30.40.10">
    <property type="entry name" value="Zinc/RING finger domain, C3HC4 (zinc finger)"/>
    <property type="match status" value="1"/>
</dbReference>
<dbReference type="Gene3D" id="2.40.50.690">
    <property type="match status" value="1"/>
</dbReference>
<dbReference type="PANTHER" id="PTHR23355:SF9">
    <property type="entry name" value="DIS3-LIKE EXONUCLEASE 2"/>
    <property type="match status" value="1"/>
</dbReference>
<dbReference type="Pfam" id="PF17877">
    <property type="entry name" value="Dis3l2_C_term"/>
    <property type="match status" value="1"/>
</dbReference>
<keyword evidence="5" id="KW-0479">Metal-binding</keyword>
<keyword evidence="8" id="KW-0460">Magnesium</keyword>
<keyword evidence="7" id="KW-0269">Exonuclease</keyword>
<dbReference type="InterPro" id="IPR012340">
    <property type="entry name" value="NA-bd_OB-fold"/>
</dbReference>
<evidence type="ECO:0000256" key="3">
    <source>
        <dbReference type="ARBA" id="ARBA00022490"/>
    </source>
</evidence>
<dbReference type="GO" id="GO:0046872">
    <property type="term" value="F:metal ion binding"/>
    <property type="evidence" value="ECO:0007669"/>
    <property type="project" value="UniProtKB-KW"/>
</dbReference>
<name>A0A2H1W8L0_SPOFR</name>
<dbReference type="Pfam" id="PF11793">
    <property type="entry name" value="FANCL_C"/>
    <property type="match status" value="1"/>
</dbReference>
<dbReference type="EMBL" id="ODYU01006722">
    <property type="protein sequence ID" value="SOQ48824.1"/>
    <property type="molecule type" value="Genomic_DNA"/>
</dbReference>
<evidence type="ECO:0000256" key="7">
    <source>
        <dbReference type="ARBA" id="ARBA00022839"/>
    </source>
</evidence>
<dbReference type="InterPro" id="IPR043003">
    <property type="entry name" value="FANCL_d3_sf"/>
</dbReference>
<evidence type="ECO:0000256" key="2">
    <source>
        <dbReference type="ARBA" id="ARBA00005785"/>
    </source>
</evidence>
<protein>
    <submittedName>
        <fullName evidence="13">SFRICE_006891</fullName>
    </submittedName>
</protein>
<dbReference type="FunFam" id="2.40.50.700:FF:000003">
    <property type="entry name" value="DIS3-like exonuclease 2"/>
    <property type="match status" value="1"/>
</dbReference>
<dbReference type="GO" id="GO:0006402">
    <property type="term" value="P:mRNA catabolic process"/>
    <property type="evidence" value="ECO:0007669"/>
    <property type="project" value="TreeGrafter"/>
</dbReference>
<evidence type="ECO:0000256" key="5">
    <source>
        <dbReference type="ARBA" id="ARBA00022723"/>
    </source>
</evidence>
<keyword evidence="6" id="KW-0378">Hydrolase</keyword>